<evidence type="ECO:0008006" key="4">
    <source>
        <dbReference type="Google" id="ProtNLM"/>
    </source>
</evidence>
<dbReference type="KEGG" id="cheb:HH215_24865"/>
<keyword evidence="1" id="KW-0472">Membrane</keyword>
<dbReference type="EMBL" id="CP051680">
    <property type="protein sequence ID" value="QJD88330.1"/>
    <property type="molecule type" value="Genomic_DNA"/>
</dbReference>
<keyword evidence="1" id="KW-0812">Transmembrane</keyword>
<protein>
    <recommendedName>
        <fullName evidence="4">2TM domain-containing protein</fullName>
    </recommendedName>
</protein>
<feature type="transmembrane region" description="Helical" evidence="1">
    <location>
        <begin position="121"/>
        <end position="140"/>
    </location>
</feature>
<gene>
    <name evidence="2" type="ORF">HH215_24865</name>
</gene>
<accession>A0A7Z2VSG3</accession>
<feature type="transmembrane region" description="Helical" evidence="1">
    <location>
        <begin position="58"/>
        <end position="82"/>
    </location>
</feature>
<evidence type="ECO:0000313" key="2">
    <source>
        <dbReference type="EMBL" id="QJD88330.1"/>
    </source>
</evidence>
<proteinExistence type="predicted"/>
<dbReference type="Proteomes" id="UP000502248">
    <property type="component" value="Chromosome"/>
</dbReference>
<sequence length="183" mass="20422">MVAFIIGCEIAFWIFVLAGLISRYIFRRKKTGAVLLYCTPVIDLILLVLTVIDLRGGAVASTAHGLAAIYIGASIAYGHAMINWADVRFAHRFAGGPAPQKKIKIGKEHARNERRGWYKHAIAWIIGCGILYGMILMVNAESRTEVFVQVIRTWSIVLAIDFVYSFSYTLWPRASKNTVSDKT</sequence>
<feature type="transmembrane region" description="Helical" evidence="1">
    <location>
        <begin position="146"/>
        <end position="166"/>
    </location>
</feature>
<reference evidence="2 3" key="1">
    <citation type="submission" date="2020-04" db="EMBL/GenBank/DDBJ databases">
        <title>Genome sequencing of novel species.</title>
        <authorList>
            <person name="Heo J."/>
            <person name="Kim S.-J."/>
            <person name="Kim J.-S."/>
            <person name="Hong S.-B."/>
            <person name="Kwon S.-W."/>
        </authorList>
    </citation>
    <scope>NUCLEOTIDE SEQUENCE [LARGE SCALE GENOMIC DNA]</scope>
    <source>
        <strain evidence="2 3">MFER-1</strain>
    </source>
</reference>
<keyword evidence="3" id="KW-1185">Reference proteome</keyword>
<feature type="transmembrane region" description="Helical" evidence="1">
    <location>
        <begin position="6"/>
        <end position="26"/>
    </location>
</feature>
<evidence type="ECO:0000256" key="1">
    <source>
        <dbReference type="SAM" id="Phobius"/>
    </source>
</evidence>
<evidence type="ECO:0000313" key="3">
    <source>
        <dbReference type="Proteomes" id="UP000502248"/>
    </source>
</evidence>
<feature type="transmembrane region" description="Helical" evidence="1">
    <location>
        <begin position="33"/>
        <end position="52"/>
    </location>
</feature>
<name>A0A7Z2VSG3_9BACL</name>
<organism evidence="2 3">
    <name type="scientific">Cohnella herbarum</name>
    <dbReference type="NCBI Taxonomy" id="2728023"/>
    <lineage>
        <taxon>Bacteria</taxon>
        <taxon>Bacillati</taxon>
        <taxon>Bacillota</taxon>
        <taxon>Bacilli</taxon>
        <taxon>Bacillales</taxon>
        <taxon>Paenibacillaceae</taxon>
        <taxon>Cohnella</taxon>
    </lineage>
</organism>
<dbReference type="AlphaFoldDB" id="A0A7Z2VSG3"/>
<keyword evidence="1" id="KW-1133">Transmembrane helix</keyword>